<dbReference type="RefSeq" id="WP_188024967.1">
    <property type="nucleotide sequence ID" value="NZ_JACHGR010000001.1"/>
</dbReference>
<dbReference type="InterPro" id="IPR011527">
    <property type="entry name" value="ABC1_TM_dom"/>
</dbReference>
<evidence type="ECO:0000313" key="14">
    <source>
        <dbReference type="Proteomes" id="UP000585721"/>
    </source>
</evidence>
<dbReference type="AlphaFoldDB" id="A0A841GC82"/>
<feature type="domain" description="ABC transporter" evidence="11">
    <location>
        <begin position="349"/>
        <end position="580"/>
    </location>
</feature>
<dbReference type="FunFam" id="1.20.1560.10:FF:000039">
    <property type="entry name" value="Cysteine/glutathione ABC transporter permease/ATP-binding protein CydD"/>
    <property type="match status" value="1"/>
</dbReference>
<keyword evidence="6" id="KW-0547">Nucleotide-binding</keyword>
<comment type="subcellular location">
    <subcellularLocation>
        <location evidence="1">Cell inner membrane</location>
        <topology evidence="1">Multi-pass membrane protein</topology>
    </subcellularLocation>
</comment>
<evidence type="ECO:0000256" key="4">
    <source>
        <dbReference type="ARBA" id="ARBA00022519"/>
    </source>
</evidence>
<reference evidence="13 14" key="1">
    <citation type="submission" date="2020-08" db="EMBL/GenBank/DDBJ databases">
        <title>Genomic Encyclopedia of Type Strains, Phase IV (KMG-IV): sequencing the most valuable type-strain genomes for metagenomic binning, comparative biology and taxonomic classification.</title>
        <authorList>
            <person name="Goeker M."/>
        </authorList>
    </citation>
    <scope>NUCLEOTIDE SEQUENCE [LARGE SCALE GENOMIC DNA]</scope>
    <source>
        <strain evidence="13 14">DSM 22975</strain>
    </source>
</reference>
<dbReference type="InterPro" id="IPR003593">
    <property type="entry name" value="AAA+_ATPase"/>
</dbReference>
<dbReference type="NCBIfam" id="TIGR02857">
    <property type="entry name" value="CydD"/>
    <property type="match status" value="1"/>
</dbReference>
<dbReference type="InterPro" id="IPR039421">
    <property type="entry name" value="Type_1_exporter"/>
</dbReference>
<evidence type="ECO:0000313" key="13">
    <source>
        <dbReference type="EMBL" id="MBB6054136.1"/>
    </source>
</evidence>
<dbReference type="InterPro" id="IPR014216">
    <property type="entry name" value="ABC_transptr_CydD"/>
</dbReference>
<evidence type="ECO:0000256" key="1">
    <source>
        <dbReference type="ARBA" id="ARBA00004429"/>
    </source>
</evidence>
<dbReference type="GO" id="GO:0042883">
    <property type="term" value="P:cysteine transport"/>
    <property type="evidence" value="ECO:0007669"/>
    <property type="project" value="InterPro"/>
</dbReference>
<gene>
    <name evidence="13" type="ORF">HNR75_000001</name>
</gene>
<dbReference type="GO" id="GO:0034040">
    <property type="term" value="F:ATPase-coupled lipid transmembrane transporter activity"/>
    <property type="evidence" value="ECO:0007669"/>
    <property type="project" value="TreeGrafter"/>
</dbReference>
<dbReference type="SUPFAM" id="SSF90123">
    <property type="entry name" value="ABC transporter transmembrane region"/>
    <property type="match status" value="1"/>
</dbReference>
<evidence type="ECO:0000259" key="11">
    <source>
        <dbReference type="PROSITE" id="PS50893"/>
    </source>
</evidence>
<dbReference type="SUPFAM" id="SSF52540">
    <property type="entry name" value="P-loop containing nucleoside triphosphate hydrolases"/>
    <property type="match status" value="1"/>
</dbReference>
<dbReference type="PANTHER" id="PTHR24221:SF261">
    <property type="entry name" value="GLUTATHIONE_L-CYSTEINE TRANSPORT SYSTEM ATP-BINDING_PERMEASE PROTEIN CYDD"/>
    <property type="match status" value="1"/>
</dbReference>
<evidence type="ECO:0000256" key="5">
    <source>
        <dbReference type="ARBA" id="ARBA00022692"/>
    </source>
</evidence>
<protein>
    <submittedName>
        <fullName evidence="13">ATP-binding cassette subfamily C protein CydD</fullName>
    </submittedName>
</protein>
<dbReference type="InterPro" id="IPR027417">
    <property type="entry name" value="P-loop_NTPase"/>
</dbReference>
<dbReference type="InterPro" id="IPR017871">
    <property type="entry name" value="ABC_transporter-like_CS"/>
</dbReference>
<dbReference type="Pfam" id="PF00664">
    <property type="entry name" value="ABC_membrane"/>
    <property type="match status" value="1"/>
</dbReference>
<dbReference type="GO" id="GO:0005886">
    <property type="term" value="C:plasma membrane"/>
    <property type="evidence" value="ECO:0007669"/>
    <property type="project" value="UniProtKB-SubCell"/>
</dbReference>
<feature type="transmembrane region" description="Helical" evidence="10">
    <location>
        <begin position="281"/>
        <end position="301"/>
    </location>
</feature>
<keyword evidence="14" id="KW-1185">Reference proteome</keyword>
<evidence type="ECO:0000256" key="10">
    <source>
        <dbReference type="SAM" id="Phobius"/>
    </source>
</evidence>
<dbReference type="PROSITE" id="PS00211">
    <property type="entry name" value="ABC_TRANSPORTER_1"/>
    <property type="match status" value="1"/>
</dbReference>
<feature type="transmembrane region" description="Helical" evidence="10">
    <location>
        <begin position="61"/>
        <end position="79"/>
    </location>
</feature>
<dbReference type="Pfam" id="PF00005">
    <property type="entry name" value="ABC_tran"/>
    <property type="match status" value="1"/>
</dbReference>
<dbReference type="Gene3D" id="1.20.1560.10">
    <property type="entry name" value="ABC transporter type 1, transmembrane domain"/>
    <property type="match status" value="1"/>
</dbReference>
<dbReference type="Proteomes" id="UP000585721">
    <property type="component" value="Unassembled WGS sequence"/>
</dbReference>
<keyword evidence="7 13" id="KW-0067">ATP-binding</keyword>
<name>A0A841GC82_9GAMM</name>
<dbReference type="Gene3D" id="3.40.50.300">
    <property type="entry name" value="P-loop containing nucleotide triphosphate hydrolases"/>
    <property type="match status" value="1"/>
</dbReference>
<dbReference type="PROSITE" id="PS50893">
    <property type="entry name" value="ABC_TRANSPORTER_2"/>
    <property type="match status" value="1"/>
</dbReference>
<feature type="transmembrane region" description="Helical" evidence="10">
    <location>
        <begin position="140"/>
        <end position="161"/>
    </location>
</feature>
<dbReference type="GO" id="GO:0016887">
    <property type="term" value="F:ATP hydrolysis activity"/>
    <property type="evidence" value="ECO:0007669"/>
    <property type="project" value="InterPro"/>
</dbReference>
<feature type="transmembrane region" description="Helical" evidence="10">
    <location>
        <begin position="167"/>
        <end position="188"/>
    </location>
</feature>
<dbReference type="InterPro" id="IPR036640">
    <property type="entry name" value="ABC1_TM_sf"/>
</dbReference>
<evidence type="ECO:0000256" key="3">
    <source>
        <dbReference type="ARBA" id="ARBA00022475"/>
    </source>
</evidence>
<dbReference type="PROSITE" id="PS50929">
    <property type="entry name" value="ABC_TM1F"/>
    <property type="match status" value="1"/>
</dbReference>
<comment type="caution">
    <text evidence="13">The sequence shown here is derived from an EMBL/GenBank/DDBJ whole genome shotgun (WGS) entry which is preliminary data.</text>
</comment>
<feature type="transmembrane region" description="Helical" evidence="10">
    <location>
        <begin position="246"/>
        <end position="269"/>
    </location>
</feature>
<dbReference type="PANTHER" id="PTHR24221">
    <property type="entry name" value="ATP-BINDING CASSETTE SUB-FAMILY B"/>
    <property type="match status" value="1"/>
</dbReference>
<evidence type="ECO:0000259" key="12">
    <source>
        <dbReference type="PROSITE" id="PS50929"/>
    </source>
</evidence>
<feature type="transmembrane region" description="Helical" evidence="10">
    <location>
        <begin position="23"/>
        <end position="55"/>
    </location>
</feature>
<dbReference type="GO" id="GO:0005524">
    <property type="term" value="F:ATP binding"/>
    <property type="evidence" value="ECO:0007669"/>
    <property type="project" value="UniProtKB-KW"/>
</dbReference>
<keyword evidence="2" id="KW-0813">Transport</keyword>
<dbReference type="InterPro" id="IPR003439">
    <property type="entry name" value="ABC_transporter-like_ATP-bd"/>
</dbReference>
<accession>A0A841GC82</accession>
<proteinExistence type="predicted"/>
<dbReference type="CDD" id="cd18584">
    <property type="entry name" value="ABC_6TM_AarD_CydD"/>
    <property type="match status" value="1"/>
</dbReference>
<keyword evidence="8 10" id="KW-1133">Transmembrane helix</keyword>
<keyword evidence="3" id="KW-1003">Cell membrane</keyword>
<feature type="domain" description="ABC transmembrane type-1" evidence="12">
    <location>
        <begin position="26"/>
        <end position="315"/>
    </location>
</feature>
<evidence type="ECO:0000256" key="7">
    <source>
        <dbReference type="ARBA" id="ARBA00022840"/>
    </source>
</evidence>
<dbReference type="NCBIfam" id="NF008379">
    <property type="entry name" value="PRK11174.1"/>
    <property type="match status" value="1"/>
</dbReference>
<dbReference type="SMART" id="SM00382">
    <property type="entry name" value="AAA"/>
    <property type="match status" value="1"/>
</dbReference>
<evidence type="ECO:0000256" key="8">
    <source>
        <dbReference type="ARBA" id="ARBA00022989"/>
    </source>
</evidence>
<dbReference type="GO" id="GO:0140359">
    <property type="term" value="F:ABC-type transporter activity"/>
    <property type="evidence" value="ECO:0007669"/>
    <property type="project" value="InterPro"/>
</dbReference>
<dbReference type="EMBL" id="JACHGR010000001">
    <property type="protein sequence ID" value="MBB6054136.1"/>
    <property type="molecule type" value="Genomic_DNA"/>
</dbReference>
<organism evidence="13 14">
    <name type="scientific">Tolumonas osonensis</name>
    <dbReference type="NCBI Taxonomy" id="675874"/>
    <lineage>
        <taxon>Bacteria</taxon>
        <taxon>Pseudomonadati</taxon>
        <taxon>Pseudomonadota</taxon>
        <taxon>Gammaproteobacteria</taxon>
        <taxon>Aeromonadales</taxon>
        <taxon>Aeromonadaceae</taxon>
        <taxon>Tolumonas</taxon>
    </lineage>
</organism>
<evidence type="ECO:0000256" key="9">
    <source>
        <dbReference type="ARBA" id="ARBA00023136"/>
    </source>
</evidence>
<evidence type="ECO:0000256" key="2">
    <source>
        <dbReference type="ARBA" id="ARBA00022448"/>
    </source>
</evidence>
<keyword evidence="4" id="KW-0997">Cell inner membrane</keyword>
<keyword evidence="5 10" id="KW-0812">Transmembrane</keyword>
<keyword evidence="9 10" id="KW-0472">Membrane</keyword>
<evidence type="ECO:0000256" key="6">
    <source>
        <dbReference type="ARBA" id="ARBA00022741"/>
    </source>
</evidence>
<sequence length="594" mass="66079">MDKSRQQILTKWLRQHRSLAKPWSSLCVVAGALSTLLLIAQAWLLATILHGLIIAQDARDIYVWHFAGLIFVALLRALLNWAKEQFAFIGATKIRMHFRQQVMKQLQARGPLYIQQKTIGSWSSLLIEQIEHLHDFYARFLPQSMLSGIQPFLILLFVFPVNWACGLILLVTAPLIPAFMILTGMGAADANRRNFQALSRLSAHFLDRLQGLITLRLFYRTEAEGEKIVQASEDFRSRTMEVLRMAFLSSAVLEFFASVSIALVAVYFGFSYLDHLNFGDYGQLTLFSGLFVLLLAPDFYLPLRELGAHYHAKAQAIGAADSLQVFLDTKVITVSSGTQLLATPTDITIEADNCCVLAHDGNVLVGPLSFAIKSKQFVAIVGKTGSGKSSLINVLLGFSPYSGSLKINGHELSSLDLNNYRQYVGWLAQNPRLLPGSLRTNLLLGNHDASEELLVSAIEQAGASDIIQEKGWDYTISEQSAGLSVGQAQRLALARTLLKPCHLLLLDEPTASLDRINEEKILQTLTPLWRSRTTLLVTHRVNQLQQADHILLLQHGQLIAEGSYTELHSTNETFRALLARPDMTVSEVTENEYA</sequence>